<gene>
    <name evidence="2" type="ORF">RM533_02035</name>
</gene>
<dbReference type="PANTHER" id="PTHR35811">
    <property type="entry name" value="SLR1870 PROTEIN"/>
    <property type="match status" value="1"/>
</dbReference>
<name>A0ABU2ZEC6_9SPHN</name>
<protein>
    <submittedName>
        <fullName evidence="2">NYN domain-containing protein</fullName>
    </submittedName>
</protein>
<evidence type="ECO:0000313" key="2">
    <source>
        <dbReference type="EMBL" id="MDT0574960.1"/>
    </source>
</evidence>
<dbReference type="Pfam" id="PF12872">
    <property type="entry name" value="OST-HTH"/>
    <property type="match status" value="1"/>
</dbReference>
<evidence type="ECO:0000313" key="3">
    <source>
        <dbReference type="Proteomes" id="UP001259803"/>
    </source>
</evidence>
<dbReference type="InterPro" id="IPR025605">
    <property type="entry name" value="OST-HTH/LOTUS_dom"/>
</dbReference>
<proteinExistence type="predicted"/>
<dbReference type="RefSeq" id="WP_311339516.1">
    <property type="nucleotide sequence ID" value="NZ_JAVRHS010000001.1"/>
</dbReference>
<comment type="caution">
    <text evidence="2">The sequence shown here is derived from an EMBL/GenBank/DDBJ whole genome shotgun (WGS) entry which is preliminary data.</text>
</comment>
<accession>A0ABU2ZEC6</accession>
<feature type="domain" description="HTH OST-type" evidence="1">
    <location>
        <begin position="172"/>
        <end position="245"/>
    </location>
</feature>
<dbReference type="CDD" id="cd11297">
    <property type="entry name" value="PIN_LabA-like_N_1"/>
    <property type="match status" value="1"/>
</dbReference>
<dbReference type="EMBL" id="JAVRHS010000001">
    <property type="protein sequence ID" value="MDT0574960.1"/>
    <property type="molecule type" value="Genomic_DNA"/>
</dbReference>
<dbReference type="InterPro" id="IPR021139">
    <property type="entry name" value="NYN"/>
</dbReference>
<dbReference type="PROSITE" id="PS51644">
    <property type="entry name" value="HTH_OST"/>
    <property type="match status" value="1"/>
</dbReference>
<dbReference type="Proteomes" id="UP001259803">
    <property type="component" value="Unassembled WGS sequence"/>
</dbReference>
<dbReference type="Gene3D" id="3.40.50.1010">
    <property type="entry name" value="5'-nuclease"/>
    <property type="match status" value="1"/>
</dbReference>
<dbReference type="CDD" id="cd10146">
    <property type="entry name" value="LabA_like_C"/>
    <property type="match status" value="1"/>
</dbReference>
<dbReference type="Pfam" id="PF01936">
    <property type="entry name" value="NYN"/>
    <property type="match status" value="1"/>
</dbReference>
<sequence length="245" mass="26892">MPEDLLNNIALLIDADNTSPAGIDPVLTVLAELGQVNIRRAYGNWAKSNLSRWSEITNQYGIRPQQQFDLTKGKNATDMAMTIDAIDLLYQGKVDGFGIMSSDSDFTPLATRLRQDGLIVYGFGSADRTSDAFKTACTRFIDIDALIAGDAEETSATGKAQGRQKAPSTPAISDDLVDLLGKSWKAARRDDDGYANLSEVGQIAGNRSSFDVRNHGFKRLIDLIRAIDRFDVVMRSGQPFVKRLR</sequence>
<dbReference type="InterPro" id="IPR041966">
    <property type="entry name" value="LOTUS-like"/>
</dbReference>
<reference evidence="2 3" key="1">
    <citation type="submission" date="2023-09" db="EMBL/GenBank/DDBJ databases">
        <authorList>
            <person name="Rey-Velasco X."/>
        </authorList>
    </citation>
    <scope>NUCLEOTIDE SEQUENCE [LARGE SCALE GENOMIC DNA]</scope>
    <source>
        <strain evidence="2 3">F390</strain>
    </source>
</reference>
<evidence type="ECO:0000259" key="1">
    <source>
        <dbReference type="PROSITE" id="PS51644"/>
    </source>
</evidence>
<dbReference type="PANTHER" id="PTHR35811:SF1">
    <property type="entry name" value="HTH OST-TYPE DOMAIN-CONTAINING PROTEIN"/>
    <property type="match status" value="1"/>
</dbReference>
<dbReference type="Gene3D" id="3.30.420.610">
    <property type="entry name" value="LOTUS domain-like"/>
    <property type="match status" value="1"/>
</dbReference>
<keyword evidence="3" id="KW-1185">Reference proteome</keyword>
<organism evidence="2 3">
    <name type="scientific">Croceicoccus esteveae</name>
    <dbReference type="NCBI Taxonomy" id="3075597"/>
    <lineage>
        <taxon>Bacteria</taxon>
        <taxon>Pseudomonadati</taxon>
        <taxon>Pseudomonadota</taxon>
        <taxon>Alphaproteobacteria</taxon>
        <taxon>Sphingomonadales</taxon>
        <taxon>Erythrobacteraceae</taxon>
        <taxon>Croceicoccus</taxon>
    </lineage>
</organism>